<dbReference type="Gene3D" id="3.90.1300.10">
    <property type="entry name" value="Amidase signature (AS) domain"/>
    <property type="match status" value="1"/>
</dbReference>
<dbReference type="InterPro" id="IPR036928">
    <property type="entry name" value="AS_sf"/>
</dbReference>
<dbReference type="AlphaFoldDB" id="A0A381SGN3"/>
<evidence type="ECO:0000313" key="2">
    <source>
        <dbReference type="EMBL" id="SVA02471.1"/>
    </source>
</evidence>
<protein>
    <recommendedName>
        <fullName evidence="1">Amidase domain-containing protein</fullName>
    </recommendedName>
</protein>
<organism evidence="2">
    <name type="scientific">marine metagenome</name>
    <dbReference type="NCBI Taxonomy" id="408172"/>
    <lineage>
        <taxon>unclassified sequences</taxon>
        <taxon>metagenomes</taxon>
        <taxon>ecological metagenomes</taxon>
    </lineage>
</organism>
<dbReference type="PANTHER" id="PTHR11895:SF7">
    <property type="entry name" value="GLUTAMYL-TRNA(GLN) AMIDOTRANSFERASE SUBUNIT A, MITOCHONDRIAL"/>
    <property type="match status" value="1"/>
</dbReference>
<feature type="non-terminal residue" evidence="2">
    <location>
        <position position="1"/>
    </location>
</feature>
<reference evidence="2" key="1">
    <citation type="submission" date="2018-05" db="EMBL/GenBank/DDBJ databases">
        <authorList>
            <person name="Lanie J.A."/>
            <person name="Ng W.-L."/>
            <person name="Kazmierczak K.M."/>
            <person name="Andrzejewski T.M."/>
            <person name="Davidsen T.M."/>
            <person name="Wayne K.J."/>
            <person name="Tettelin H."/>
            <person name="Glass J.I."/>
            <person name="Rusch D."/>
            <person name="Podicherti R."/>
            <person name="Tsui H.-C.T."/>
            <person name="Winkler M.E."/>
        </authorList>
    </citation>
    <scope>NUCLEOTIDE SEQUENCE</scope>
</reference>
<sequence length="448" mass="46593">VSLVEAFRSGEGSPVDEVRATLAAIEASDLNAFSFIDAEGALERAEVADVSLPLGGVPIGVKELHQVEGWPDTHASLLFADRTAPSDGTMVARLKAAGANLVGLTTASEFGGLNCSTTKLNGITRNPWRRDATPGGSSGGSAAAVTGGLVPIATGGDGGGSIRIPAGFCGLVGMKGTAGRIPRGPHTTIGPMTVVSGCLARSVRDAARWYDVCAGFDARDPYSLPAEAGWEADLGATELGGLRVAISPDLGSAMLADTVRERVLEAGHRLVEALGLELADVEVSLPRIDWEWAIANQVGLYQELADLWPDCEDQMTRSMAFGVRMGLERFDLGVAARVEAGRTEANERMAALFDQVDVVICASNPDVAFPAEIESNTRVAGEKSPAGNNGALTIPANVSGNPAVSVPAGTIDGLPVGLQVMGRQHEDRMVLDLAAAWERIEPWPLVAP</sequence>
<feature type="domain" description="Amidase" evidence="1">
    <location>
        <begin position="18"/>
        <end position="431"/>
    </location>
</feature>
<gene>
    <name evidence="2" type="ORF">METZ01_LOCUS55325</name>
</gene>
<accession>A0A381SGN3</accession>
<dbReference type="PANTHER" id="PTHR11895">
    <property type="entry name" value="TRANSAMIDASE"/>
    <property type="match status" value="1"/>
</dbReference>
<evidence type="ECO:0000259" key="1">
    <source>
        <dbReference type="Pfam" id="PF01425"/>
    </source>
</evidence>
<dbReference type="InterPro" id="IPR023631">
    <property type="entry name" value="Amidase_dom"/>
</dbReference>
<dbReference type="GO" id="GO:0003824">
    <property type="term" value="F:catalytic activity"/>
    <property type="evidence" value="ECO:0007669"/>
    <property type="project" value="InterPro"/>
</dbReference>
<dbReference type="InterPro" id="IPR000120">
    <property type="entry name" value="Amidase"/>
</dbReference>
<dbReference type="Pfam" id="PF01425">
    <property type="entry name" value="Amidase"/>
    <property type="match status" value="1"/>
</dbReference>
<name>A0A381SGN3_9ZZZZ</name>
<dbReference type="SUPFAM" id="SSF75304">
    <property type="entry name" value="Amidase signature (AS) enzymes"/>
    <property type="match status" value="1"/>
</dbReference>
<dbReference type="EMBL" id="UINC01003008">
    <property type="protein sequence ID" value="SVA02471.1"/>
    <property type="molecule type" value="Genomic_DNA"/>
</dbReference>
<proteinExistence type="predicted"/>